<evidence type="ECO:0000313" key="1">
    <source>
        <dbReference type="EMBL" id="SAL81941.1"/>
    </source>
</evidence>
<reference evidence="1" key="1">
    <citation type="submission" date="2016-01" db="EMBL/GenBank/DDBJ databases">
        <authorList>
            <person name="Peeters C."/>
        </authorList>
    </citation>
    <scope>NUCLEOTIDE SEQUENCE [LARGE SCALE GENOMIC DNA]</scope>
    <source>
        <strain evidence="1">LMG 22940</strain>
    </source>
</reference>
<sequence>MLRSHSVSRFAHTFVLSSVRIADAGTTVHPWYTSAADQRADHQWHDCREGVRPRCRNGITTPNVHDPFIGTWLPAGVCYMGST</sequence>
<keyword evidence="2" id="KW-1185">Reference proteome</keyword>
<name>A0A158KNF2_9BURK</name>
<dbReference type="AlphaFoldDB" id="A0A158KNF2"/>
<dbReference type="Proteomes" id="UP000054770">
    <property type="component" value="Unassembled WGS sequence"/>
</dbReference>
<comment type="caution">
    <text evidence="1">The sequence shown here is derived from an EMBL/GenBank/DDBJ whole genome shotgun (WGS) entry which is preliminary data.</text>
</comment>
<organism evidence="1 2">
    <name type="scientific">Caballeronia choica</name>
    <dbReference type="NCBI Taxonomy" id="326476"/>
    <lineage>
        <taxon>Bacteria</taxon>
        <taxon>Pseudomonadati</taxon>
        <taxon>Pseudomonadota</taxon>
        <taxon>Betaproteobacteria</taxon>
        <taxon>Burkholderiales</taxon>
        <taxon>Burkholderiaceae</taxon>
        <taxon>Caballeronia</taxon>
    </lineage>
</organism>
<accession>A0A158KNF2</accession>
<proteinExistence type="predicted"/>
<evidence type="ECO:0000313" key="2">
    <source>
        <dbReference type="Proteomes" id="UP000054770"/>
    </source>
</evidence>
<dbReference type="EMBL" id="FCON02000111">
    <property type="protein sequence ID" value="SAL81941.1"/>
    <property type="molecule type" value="Genomic_DNA"/>
</dbReference>
<gene>
    <name evidence="1" type="ORF">AWB68_06322</name>
</gene>
<protein>
    <submittedName>
        <fullName evidence="1">Uncharacterized protein</fullName>
    </submittedName>
</protein>